<accession>A0ABS6YFU6</accession>
<keyword evidence="2" id="KW-1133">Transmembrane helix</keyword>
<evidence type="ECO:0000313" key="3">
    <source>
        <dbReference type="EMBL" id="MBW5420289.1"/>
    </source>
</evidence>
<dbReference type="RefSeq" id="WP_219686789.1">
    <property type="nucleotide sequence ID" value="NZ_WMBF01000006.1"/>
</dbReference>
<feature type="region of interest" description="Disordered" evidence="1">
    <location>
        <begin position="171"/>
        <end position="209"/>
    </location>
</feature>
<dbReference type="Proteomes" id="UP001197114">
    <property type="component" value="Unassembled WGS sequence"/>
</dbReference>
<keyword evidence="2" id="KW-0472">Membrane</keyword>
<keyword evidence="2" id="KW-0812">Transmembrane</keyword>
<feature type="transmembrane region" description="Helical" evidence="2">
    <location>
        <begin position="60"/>
        <end position="84"/>
    </location>
</feature>
<organism evidence="3 4">
    <name type="scientific">Streptomyces anatolicus</name>
    <dbReference type="NCBI Taxonomy" id="2675858"/>
    <lineage>
        <taxon>Bacteria</taxon>
        <taxon>Bacillati</taxon>
        <taxon>Actinomycetota</taxon>
        <taxon>Actinomycetes</taxon>
        <taxon>Kitasatosporales</taxon>
        <taxon>Streptomycetaceae</taxon>
        <taxon>Streptomyces</taxon>
    </lineage>
</organism>
<protein>
    <submittedName>
        <fullName evidence="3">Uncharacterized protein</fullName>
    </submittedName>
</protein>
<keyword evidence="4" id="KW-1185">Reference proteome</keyword>
<name>A0ABS6YFU6_9ACTN</name>
<proteinExistence type="predicted"/>
<evidence type="ECO:0000256" key="2">
    <source>
        <dbReference type="SAM" id="Phobius"/>
    </source>
</evidence>
<sequence length="209" mass="22775">MISRLLARLPAQTWMYEGSLLILRRRTDALTRWVRAGRREDLTGWQAALGPLARLLLLGLLAYVLWAIVRALPWLLWLLGALWLHAARRAARTRPADPTEAPPEAPSGDASVAPSGEALRALLLELMEGGSAVHLRTVLAHLQQHPETAALTARWRIADLRARLEAQDIPVHPKVKARGGGPTRGVRREDLAPSPAGPQEASIAPSTAV</sequence>
<gene>
    <name evidence="3" type="ORF">GKQ77_01720</name>
</gene>
<reference evidence="3 4" key="1">
    <citation type="submission" date="2019-11" db="EMBL/GenBank/DDBJ databases">
        <authorList>
            <person name="Ay H."/>
        </authorList>
    </citation>
    <scope>NUCLEOTIDE SEQUENCE [LARGE SCALE GENOMIC DNA]</scope>
    <source>
        <strain evidence="3 4">BG9H</strain>
    </source>
</reference>
<evidence type="ECO:0000256" key="1">
    <source>
        <dbReference type="SAM" id="MobiDB-lite"/>
    </source>
</evidence>
<dbReference type="EMBL" id="WMBF01000006">
    <property type="protein sequence ID" value="MBW5420289.1"/>
    <property type="molecule type" value="Genomic_DNA"/>
</dbReference>
<feature type="region of interest" description="Disordered" evidence="1">
    <location>
        <begin position="94"/>
        <end position="113"/>
    </location>
</feature>
<comment type="caution">
    <text evidence="3">The sequence shown here is derived from an EMBL/GenBank/DDBJ whole genome shotgun (WGS) entry which is preliminary data.</text>
</comment>
<evidence type="ECO:0000313" key="4">
    <source>
        <dbReference type="Proteomes" id="UP001197114"/>
    </source>
</evidence>